<keyword evidence="2" id="KW-1185">Reference proteome</keyword>
<dbReference type="Gene3D" id="3.50.50.60">
    <property type="entry name" value="FAD/NAD(P)-binding domain"/>
    <property type="match status" value="1"/>
</dbReference>
<dbReference type="GeneID" id="112465522"/>
<dbReference type="PANTHER" id="PTHR10742:SF398">
    <property type="entry name" value="AMINE OXIDASE DOMAIN-CONTAINING PROTEIN-RELATED"/>
    <property type="match status" value="1"/>
</dbReference>
<gene>
    <name evidence="3" type="primary">LOC112465522</name>
</gene>
<evidence type="ECO:0000313" key="3">
    <source>
        <dbReference type="RefSeq" id="XP_024888856.1"/>
    </source>
</evidence>
<dbReference type="OrthoDB" id="7552990at2759"/>
<dbReference type="GO" id="GO:0046592">
    <property type="term" value="F:polyamine oxidase activity"/>
    <property type="evidence" value="ECO:0007669"/>
    <property type="project" value="TreeGrafter"/>
</dbReference>
<dbReference type="Proteomes" id="UP000504618">
    <property type="component" value="Unplaced"/>
</dbReference>
<dbReference type="PANTHER" id="PTHR10742">
    <property type="entry name" value="FLAVIN MONOAMINE OXIDASE"/>
    <property type="match status" value="1"/>
</dbReference>
<dbReference type="AlphaFoldDB" id="A0A6J1R7E3"/>
<name>A0A6J1R7E3_9HYME</name>
<dbReference type="Pfam" id="PF01593">
    <property type="entry name" value="Amino_oxidase"/>
    <property type="match status" value="1"/>
</dbReference>
<protein>
    <submittedName>
        <fullName evidence="3">Polyamine oxidase 1-like</fullName>
    </submittedName>
</protein>
<evidence type="ECO:0000313" key="2">
    <source>
        <dbReference type="Proteomes" id="UP000504618"/>
    </source>
</evidence>
<reference evidence="3" key="1">
    <citation type="submission" date="2025-08" db="UniProtKB">
        <authorList>
            <consortium name="RefSeq"/>
        </authorList>
    </citation>
    <scope>IDENTIFICATION</scope>
    <source>
        <tissue evidence="3">Whole body</tissue>
    </source>
</reference>
<organism evidence="2 3">
    <name type="scientific">Temnothorax curvispinosus</name>
    <dbReference type="NCBI Taxonomy" id="300111"/>
    <lineage>
        <taxon>Eukaryota</taxon>
        <taxon>Metazoa</taxon>
        <taxon>Ecdysozoa</taxon>
        <taxon>Arthropoda</taxon>
        <taxon>Hexapoda</taxon>
        <taxon>Insecta</taxon>
        <taxon>Pterygota</taxon>
        <taxon>Neoptera</taxon>
        <taxon>Endopterygota</taxon>
        <taxon>Hymenoptera</taxon>
        <taxon>Apocrita</taxon>
        <taxon>Aculeata</taxon>
        <taxon>Formicoidea</taxon>
        <taxon>Formicidae</taxon>
        <taxon>Myrmicinae</taxon>
        <taxon>Temnothorax</taxon>
    </lineage>
</organism>
<dbReference type="SUPFAM" id="SSF51905">
    <property type="entry name" value="FAD/NAD(P)-binding domain"/>
    <property type="match status" value="1"/>
</dbReference>
<dbReference type="RefSeq" id="XP_024888856.1">
    <property type="nucleotide sequence ID" value="XM_025033088.1"/>
</dbReference>
<evidence type="ECO:0000259" key="1">
    <source>
        <dbReference type="Pfam" id="PF01593"/>
    </source>
</evidence>
<sequence>MPKETKIVIVGAGASGIAAASRLLKRGVSDFVILEANDRIGGRINTTNFGEYVVDLGAEWVHGESGNVVFELASKHDLLSSDTGLLDPIKYEFATINGEIMPVEESRAAVSIHRNILDKIKPEDLKDVTGSYGDYLIRK</sequence>
<feature type="domain" description="Amine oxidase" evidence="1">
    <location>
        <begin position="15"/>
        <end position="107"/>
    </location>
</feature>
<dbReference type="PRINTS" id="PR00419">
    <property type="entry name" value="ADXRDTASE"/>
</dbReference>
<accession>A0A6J1R7E3</accession>
<dbReference type="InterPro" id="IPR050281">
    <property type="entry name" value="Flavin_monoamine_oxidase"/>
</dbReference>
<dbReference type="InterPro" id="IPR036188">
    <property type="entry name" value="FAD/NAD-bd_sf"/>
</dbReference>
<proteinExistence type="predicted"/>
<dbReference type="InterPro" id="IPR002937">
    <property type="entry name" value="Amino_oxidase"/>
</dbReference>